<accession>A0A3P5XQT2</accession>
<dbReference type="GO" id="GO:0006446">
    <property type="term" value="P:regulation of translational initiation"/>
    <property type="evidence" value="ECO:0007669"/>
    <property type="project" value="TreeGrafter"/>
</dbReference>
<evidence type="ECO:0000313" key="3">
    <source>
        <dbReference type="EMBL" id="VDC31197.1"/>
    </source>
</evidence>
<dbReference type="InterPro" id="IPR023582">
    <property type="entry name" value="Impact"/>
</dbReference>
<keyword evidence="4" id="KW-1185">Reference proteome</keyword>
<reference evidence="3 4" key="1">
    <citation type="submission" date="2018-11" db="EMBL/GenBank/DDBJ databases">
        <authorList>
            <person name="Criscuolo A."/>
        </authorList>
    </citation>
    <scope>NUCLEOTIDE SEQUENCE [LARGE SCALE GENOMIC DNA]</scope>
    <source>
        <strain evidence="3">AT11b</strain>
    </source>
</reference>
<sequence>MQEQESRATRYTTLAAGSDVRHELEIRRSRFITVLRRTPDEAAARDLVAELRREFHDARHHCSAFIVGPDRTTQRSNDDGEPAGTAGAPMLEALAKRETAPGVSDLSDISAVVVRYFGGVLLGAGGLVRAYSESVSSALALAPLVQRNRLRICAVTVPPGNAGRLENELRSAGYAMAATTYGVSSTVLRLALPDEVAALADAHSRLLSLTSGTAELVPEGTEWLDSAGLSTR</sequence>
<dbReference type="InterPro" id="IPR001498">
    <property type="entry name" value="Impact_N"/>
</dbReference>
<proteinExistence type="inferred from homology"/>
<evidence type="ECO:0000313" key="4">
    <source>
        <dbReference type="Proteomes" id="UP000280861"/>
    </source>
</evidence>
<dbReference type="InterPro" id="IPR036956">
    <property type="entry name" value="Impact_N_sf"/>
</dbReference>
<organism evidence="3 4">
    <name type="scientific">Arthrobacter ulcerisalmonis</name>
    <dbReference type="NCBI Taxonomy" id="2483813"/>
    <lineage>
        <taxon>Bacteria</taxon>
        <taxon>Bacillati</taxon>
        <taxon>Actinomycetota</taxon>
        <taxon>Actinomycetes</taxon>
        <taxon>Micrococcales</taxon>
        <taxon>Micrococcaceae</taxon>
        <taxon>Arthrobacter</taxon>
    </lineage>
</organism>
<dbReference type="PANTHER" id="PTHR16301">
    <property type="entry name" value="IMPACT-RELATED"/>
    <property type="match status" value="1"/>
</dbReference>
<dbReference type="GO" id="GO:0005737">
    <property type="term" value="C:cytoplasm"/>
    <property type="evidence" value="ECO:0007669"/>
    <property type="project" value="TreeGrafter"/>
</dbReference>
<comment type="similarity">
    <text evidence="1">Belongs to the IMPACT family.</text>
</comment>
<dbReference type="EMBL" id="UXAU01000038">
    <property type="protein sequence ID" value="VDC31197.1"/>
    <property type="molecule type" value="Genomic_DNA"/>
</dbReference>
<dbReference type="InterPro" id="IPR020568">
    <property type="entry name" value="Ribosomal_Su5_D2-typ_SF"/>
</dbReference>
<dbReference type="Proteomes" id="UP000280861">
    <property type="component" value="Unassembled WGS sequence"/>
</dbReference>
<dbReference type="Gene3D" id="3.30.230.30">
    <property type="entry name" value="Impact, N-terminal domain"/>
    <property type="match status" value="1"/>
</dbReference>
<evidence type="ECO:0000256" key="1">
    <source>
        <dbReference type="ARBA" id="ARBA00007665"/>
    </source>
</evidence>
<dbReference type="OrthoDB" id="9813771at2"/>
<name>A0A3P5XQT2_9MICC</name>
<dbReference type="SUPFAM" id="SSF54211">
    <property type="entry name" value="Ribosomal protein S5 domain 2-like"/>
    <property type="match status" value="1"/>
</dbReference>
<evidence type="ECO:0000259" key="2">
    <source>
        <dbReference type="Pfam" id="PF01205"/>
    </source>
</evidence>
<dbReference type="Pfam" id="PF01205">
    <property type="entry name" value="Impact_N"/>
    <property type="match status" value="1"/>
</dbReference>
<dbReference type="PANTHER" id="PTHR16301:SF20">
    <property type="entry name" value="IMPACT FAMILY MEMBER YIGZ"/>
    <property type="match status" value="1"/>
</dbReference>
<dbReference type="AlphaFoldDB" id="A0A3P5XQT2"/>
<gene>
    <name evidence="3" type="primary">yigZ</name>
    <name evidence="3" type="ORF">PSET11_02893</name>
</gene>
<protein>
    <submittedName>
        <fullName evidence="3">IMPACT family member YigZ</fullName>
    </submittedName>
</protein>
<dbReference type="RefSeq" id="WP_124092973.1">
    <property type="nucleotide sequence ID" value="NZ_CBCRYA010000001.1"/>
</dbReference>
<feature type="domain" description="Impact N-terminal" evidence="2">
    <location>
        <begin position="27"/>
        <end position="139"/>
    </location>
</feature>